<name>A0A9X9Q0D1_GULGU</name>
<evidence type="ECO:0000313" key="1">
    <source>
        <dbReference type="EMBL" id="VCW84018.1"/>
    </source>
</evidence>
<dbReference type="AlphaFoldDB" id="A0A9X9Q0D1"/>
<organism evidence="1 2">
    <name type="scientific">Gulo gulo</name>
    <name type="common">Wolverine</name>
    <name type="synonym">Gluton</name>
    <dbReference type="NCBI Taxonomy" id="48420"/>
    <lineage>
        <taxon>Eukaryota</taxon>
        <taxon>Metazoa</taxon>
        <taxon>Chordata</taxon>
        <taxon>Craniata</taxon>
        <taxon>Vertebrata</taxon>
        <taxon>Euteleostomi</taxon>
        <taxon>Mammalia</taxon>
        <taxon>Eutheria</taxon>
        <taxon>Laurasiatheria</taxon>
        <taxon>Carnivora</taxon>
        <taxon>Caniformia</taxon>
        <taxon>Musteloidea</taxon>
        <taxon>Mustelidae</taxon>
        <taxon>Guloninae</taxon>
        <taxon>Gulo</taxon>
    </lineage>
</organism>
<proteinExistence type="predicted"/>
<sequence>APRRFSKSTVEIREALCQLLGLSRRLGERGEVTHLLDPTRESQRRPQILEKNDLARITKYISYCMFLSC</sequence>
<dbReference type="Proteomes" id="UP000269945">
    <property type="component" value="Unassembled WGS sequence"/>
</dbReference>
<reference evidence="1 2" key="1">
    <citation type="submission" date="2018-10" db="EMBL/GenBank/DDBJ databases">
        <authorList>
            <person name="Ekblom R."/>
            <person name="Jareborg N."/>
        </authorList>
    </citation>
    <scope>NUCLEOTIDE SEQUENCE [LARGE SCALE GENOMIC DNA]</scope>
    <source>
        <tissue evidence="1">Muscle</tissue>
    </source>
</reference>
<keyword evidence="2" id="KW-1185">Reference proteome</keyword>
<feature type="non-terminal residue" evidence="1">
    <location>
        <position position="1"/>
    </location>
</feature>
<dbReference type="EMBL" id="CYRY02013352">
    <property type="protein sequence ID" value="VCW84018.1"/>
    <property type="molecule type" value="Genomic_DNA"/>
</dbReference>
<evidence type="ECO:0000313" key="2">
    <source>
        <dbReference type="Proteomes" id="UP000269945"/>
    </source>
</evidence>
<accession>A0A9X9Q0D1</accession>
<protein>
    <submittedName>
        <fullName evidence="1">Uncharacterized protein</fullName>
    </submittedName>
</protein>
<comment type="caution">
    <text evidence="1">The sequence shown here is derived from an EMBL/GenBank/DDBJ whole genome shotgun (WGS) entry which is preliminary data.</text>
</comment>
<gene>
    <name evidence="1" type="ORF">BN2614_LOCUS1</name>
</gene>